<evidence type="ECO:0000313" key="1">
    <source>
        <dbReference type="EMBL" id="KAI7754905.1"/>
    </source>
</evidence>
<reference evidence="1" key="1">
    <citation type="submission" date="2022-06" db="EMBL/GenBank/DDBJ databases">
        <title>Uncovering the hologenomic basis of an extraordinary plant invasion.</title>
        <authorList>
            <person name="Bieker V.C."/>
            <person name="Martin M.D."/>
            <person name="Gilbert T."/>
            <person name="Hodgins K."/>
            <person name="Battlay P."/>
            <person name="Petersen B."/>
            <person name="Wilson J."/>
        </authorList>
    </citation>
    <scope>NUCLEOTIDE SEQUENCE</scope>
    <source>
        <strain evidence="1">AA19_3_7</strain>
        <tissue evidence="1">Leaf</tissue>
    </source>
</reference>
<sequence>MGLPFGKRKQVDGYQHYLESWQCVVTRWLMLCWRFLRRFRTTGMWLELHLRPDIDDSVWFRLHSRVFVCRNLFADTNAFERHCIRYLGLQRAQTPPPPVGHKVLP</sequence>
<dbReference type="AlphaFoldDB" id="A0AAD5D8B3"/>
<keyword evidence="2" id="KW-1185">Reference proteome</keyword>
<evidence type="ECO:0000313" key="2">
    <source>
        <dbReference type="Proteomes" id="UP001206925"/>
    </source>
</evidence>
<dbReference type="EMBL" id="JAMZMK010002278">
    <property type="protein sequence ID" value="KAI7754905.1"/>
    <property type="molecule type" value="Genomic_DNA"/>
</dbReference>
<proteinExistence type="predicted"/>
<accession>A0AAD5D8B3</accession>
<comment type="caution">
    <text evidence="1">The sequence shown here is derived from an EMBL/GenBank/DDBJ whole genome shotgun (WGS) entry which is preliminary data.</text>
</comment>
<organism evidence="1 2">
    <name type="scientific">Ambrosia artemisiifolia</name>
    <name type="common">Common ragweed</name>
    <dbReference type="NCBI Taxonomy" id="4212"/>
    <lineage>
        <taxon>Eukaryota</taxon>
        <taxon>Viridiplantae</taxon>
        <taxon>Streptophyta</taxon>
        <taxon>Embryophyta</taxon>
        <taxon>Tracheophyta</taxon>
        <taxon>Spermatophyta</taxon>
        <taxon>Magnoliopsida</taxon>
        <taxon>eudicotyledons</taxon>
        <taxon>Gunneridae</taxon>
        <taxon>Pentapetalae</taxon>
        <taxon>asterids</taxon>
        <taxon>campanulids</taxon>
        <taxon>Asterales</taxon>
        <taxon>Asteraceae</taxon>
        <taxon>Asteroideae</taxon>
        <taxon>Heliantheae alliance</taxon>
        <taxon>Heliantheae</taxon>
        <taxon>Ambrosia</taxon>
    </lineage>
</organism>
<protein>
    <submittedName>
        <fullName evidence="1">Uncharacterized protein</fullName>
    </submittedName>
</protein>
<dbReference type="Proteomes" id="UP001206925">
    <property type="component" value="Unassembled WGS sequence"/>
</dbReference>
<name>A0AAD5D8B3_AMBAR</name>
<gene>
    <name evidence="1" type="ORF">M8C21_006753</name>
</gene>